<evidence type="ECO:0000256" key="1">
    <source>
        <dbReference type="ARBA" id="ARBA00022670"/>
    </source>
</evidence>
<dbReference type="FunFam" id="2.40.10.10:FF:000073">
    <property type="entry name" value="Trypsin alpha"/>
    <property type="match status" value="1"/>
</dbReference>
<dbReference type="MEROPS" id="S01.438"/>
<dbReference type="InterPro" id="IPR001254">
    <property type="entry name" value="Trypsin_dom"/>
</dbReference>
<evidence type="ECO:0000259" key="5">
    <source>
        <dbReference type="PROSITE" id="PS50240"/>
    </source>
</evidence>
<keyword evidence="2" id="KW-0378">Hydrolase</keyword>
<evidence type="ECO:0000256" key="4">
    <source>
        <dbReference type="ARBA" id="ARBA00023157"/>
    </source>
</evidence>
<sequence>SPRIVGGKDAPIGKYPYQVSFRFFDSHTCGGSIIDKNNVLTAAHCVDGMESLLPYASIHVGTNYLNQSGDTYAVKNVTVNKNYNSDLIINDIALLHLATPIKYNTVVQPIKLATSDKNLEGKPCTLSGWGTTRVTLNS</sequence>
<gene>
    <name evidence="6" type="ORF">EAG_13291</name>
</gene>
<reference evidence="6 7" key="1">
    <citation type="journal article" date="2010" name="Science">
        <title>Genomic comparison of the ants Camponotus floridanus and Harpegnathos saltator.</title>
        <authorList>
            <person name="Bonasio R."/>
            <person name="Zhang G."/>
            <person name="Ye C."/>
            <person name="Mutti N.S."/>
            <person name="Fang X."/>
            <person name="Qin N."/>
            <person name="Donahue G."/>
            <person name="Yang P."/>
            <person name="Li Q."/>
            <person name="Li C."/>
            <person name="Zhang P."/>
            <person name="Huang Z."/>
            <person name="Berger S.L."/>
            <person name="Reinberg D."/>
            <person name="Wang J."/>
            <person name="Liebig J."/>
        </authorList>
    </citation>
    <scope>NUCLEOTIDE SEQUENCE [LARGE SCALE GENOMIC DNA]</scope>
    <source>
        <strain evidence="7">C129</strain>
    </source>
</reference>
<dbReference type="Proteomes" id="UP000000311">
    <property type="component" value="Unassembled WGS sequence"/>
</dbReference>
<dbReference type="PRINTS" id="PR00722">
    <property type="entry name" value="CHYMOTRYPSIN"/>
</dbReference>
<dbReference type="InterPro" id="IPR001314">
    <property type="entry name" value="Peptidase_S1A"/>
</dbReference>
<evidence type="ECO:0000256" key="2">
    <source>
        <dbReference type="ARBA" id="ARBA00022801"/>
    </source>
</evidence>
<proteinExistence type="predicted"/>
<dbReference type="InterPro" id="IPR018114">
    <property type="entry name" value="TRYPSIN_HIS"/>
</dbReference>
<dbReference type="GO" id="GO:0006508">
    <property type="term" value="P:proteolysis"/>
    <property type="evidence" value="ECO:0007669"/>
    <property type="project" value="UniProtKB-KW"/>
</dbReference>
<dbReference type="GO" id="GO:0004252">
    <property type="term" value="F:serine-type endopeptidase activity"/>
    <property type="evidence" value="ECO:0007669"/>
    <property type="project" value="InterPro"/>
</dbReference>
<dbReference type="InterPro" id="IPR043504">
    <property type="entry name" value="Peptidase_S1_PA_chymotrypsin"/>
</dbReference>
<dbReference type="CDD" id="cd00190">
    <property type="entry name" value="Tryp_SPc"/>
    <property type="match status" value="1"/>
</dbReference>
<dbReference type="PANTHER" id="PTHR24252">
    <property type="entry name" value="ACROSIN-RELATED"/>
    <property type="match status" value="1"/>
</dbReference>
<organism evidence="7">
    <name type="scientific">Camponotus floridanus</name>
    <name type="common">Florida carpenter ant</name>
    <dbReference type="NCBI Taxonomy" id="104421"/>
    <lineage>
        <taxon>Eukaryota</taxon>
        <taxon>Metazoa</taxon>
        <taxon>Ecdysozoa</taxon>
        <taxon>Arthropoda</taxon>
        <taxon>Hexapoda</taxon>
        <taxon>Insecta</taxon>
        <taxon>Pterygota</taxon>
        <taxon>Neoptera</taxon>
        <taxon>Endopterygota</taxon>
        <taxon>Hymenoptera</taxon>
        <taxon>Apocrita</taxon>
        <taxon>Aculeata</taxon>
        <taxon>Formicoidea</taxon>
        <taxon>Formicidae</taxon>
        <taxon>Formicinae</taxon>
        <taxon>Camponotus</taxon>
    </lineage>
</organism>
<keyword evidence="4" id="KW-1015">Disulfide bond</keyword>
<protein>
    <submittedName>
        <fullName evidence="6">Chymotrypsin-1</fullName>
    </submittedName>
</protein>
<dbReference type="STRING" id="104421.E1ZWT6"/>
<accession>E1ZWT6</accession>
<dbReference type="OrthoDB" id="60866at2759"/>
<dbReference type="PROSITE" id="PS00134">
    <property type="entry name" value="TRYPSIN_HIS"/>
    <property type="match status" value="1"/>
</dbReference>
<keyword evidence="3" id="KW-0720">Serine protease</keyword>
<dbReference type="PROSITE" id="PS50240">
    <property type="entry name" value="TRYPSIN_DOM"/>
    <property type="match status" value="1"/>
</dbReference>
<evidence type="ECO:0000256" key="3">
    <source>
        <dbReference type="ARBA" id="ARBA00022825"/>
    </source>
</evidence>
<dbReference type="InterPro" id="IPR009003">
    <property type="entry name" value="Peptidase_S1_PA"/>
</dbReference>
<dbReference type="SUPFAM" id="SSF50494">
    <property type="entry name" value="Trypsin-like serine proteases"/>
    <property type="match status" value="1"/>
</dbReference>
<dbReference type="Pfam" id="PF00089">
    <property type="entry name" value="Trypsin"/>
    <property type="match status" value="1"/>
</dbReference>
<dbReference type="SMART" id="SM00020">
    <property type="entry name" value="Tryp_SPc"/>
    <property type="match status" value="1"/>
</dbReference>
<dbReference type="EMBL" id="GL434905">
    <property type="protein sequence ID" value="EFN74333.1"/>
    <property type="molecule type" value="Genomic_DNA"/>
</dbReference>
<name>E1ZWT6_CAMFO</name>
<dbReference type="InParanoid" id="E1ZWT6"/>
<keyword evidence="7" id="KW-1185">Reference proteome</keyword>
<dbReference type="PANTHER" id="PTHR24252:SF7">
    <property type="entry name" value="HYALIN"/>
    <property type="match status" value="1"/>
</dbReference>
<keyword evidence="1" id="KW-0645">Protease</keyword>
<dbReference type="AlphaFoldDB" id="E1ZWT6"/>
<feature type="non-terminal residue" evidence="6">
    <location>
        <position position="1"/>
    </location>
</feature>
<dbReference type="OMA" id="ISCRMVK"/>
<evidence type="ECO:0000313" key="6">
    <source>
        <dbReference type="EMBL" id="EFN74333.1"/>
    </source>
</evidence>
<dbReference type="Gene3D" id="2.40.10.10">
    <property type="entry name" value="Trypsin-like serine proteases"/>
    <property type="match status" value="2"/>
</dbReference>
<feature type="domain" description="Peptidase S1" evidence="5">
    <location>
        <begin position="4"/>
        <end position="138"/>
    </location>
</feature>
<evidence type="ECO:0000313" key="7">
    <source>
        <dbReference type="Proteomes" id="UP000000311"/>
    </source>
</evidence>